<reference evidence="3 4" key="1">
    <citation type="submission" date="2018-12" db="EMBL/GenBank/DDBJ databases">
        <authorList>
            <person name="Grouzdev D.S."/>
            <person name="Krutkina M.S."/>
        </authorList>
    </citation>
    <scope>NUCLEOTIDE SEQUENCE [LARGE SCALE GENOMIC DNA]</scope>
    <source>
        <strain evidence="3 4">RmlP026</strain>
    </source>
</reference>
<accession>A0A4Q2UBN0</accession>
<protein>
    <recommendedName>
        <fullName evidence="5">Lipoprotein</fullName>
    </recommendedName>
</protein>
<dbReference type="AlphaFoldDB" id="A0A4Q2UBN0"/>
<proteinExistence type="predicted"/>
<evidence type="ECO:0008006" key="5">
    <source>
        <dbReference type="Google" id="ProtNLM"/>
    </source>
</evidence>
<dbReference type="EMBL" id="QYBB01000001">
    <property type="protein sequence ID" value="RYC34050.1"/>
    <property type="molecule type" value="Genomic_DNA"/>
</dbReference>
<organism evidence="3 4">
    <name type="scientific">Lichenibacterium minor</name>
    <dbReference type="NCBI Taxonomy" id="2316528"/>
    <lineage>
        <taxon>Bacteria</taxon>
        <taxon>Pseudomonadati</taxon>
        <taxon>Pseudomonadota</taxon>
        <taxon>Alphaproteobacteria</taxon>
        <taxon>Hyphomicrobiales</taxon>
        <taxon>Lichenihabitantaceae</taxon>
        <taxon>Lichenibacterium</taxon>
    </lineage>
</organism>
<dbReference type="Proteomes" id="UP000290759">
    <property type="component" value="Unassembled WGS sequence"/>
</dbReference>
<feature type="compositionally biased region" description="Low complexity" evidence="1">
    <location>
        <begin position="200"/>
        <end position="209"/>
    </location>
</feature>
<keyword evidence="4" id="KW-1185">Reference proteome</keyword>
<dbReference type="RefSeq" id="WP_129222958.1">
    <property type="nucleotide sequence ID" value="NZ_QYBB01000001.1"/>
</dbReference>
<dbReference type="PROSITE" id="PS51257">
    <property type="entry name" value="PROKAR_LIPOPROTEIN"/>
    <property type="match status" value="1"/>
</dbReference>
<evidence type="ECO:0000256" key="2">
    <source>
        <dbReference type="SAM" id="SignalP"/>
    </source>
</evidence>
<reference evidence="3 4" key="2">
    <citation type="submission" date="2019-02" db="EMBL/GenBank/DDBJ databases">
        <title>'Lichenibacterium ramalinii' gen. nov. sp. nov., 'Lichenibacterium minor' gen. nov. sp. nov.</title>
        <authorList>
            <person name="Pankratov T."/>
        </authorList>
    </citation>
    <scope>NUCLEOTIDE SEQUENCE [LARGE SCALE GENOMIC DNA]</scope>
    <source>
        <strain evidence="3 4">RmlP026</strain>
    </source>
</reference>
<evidence type="ECO:0000313" key="3">
    <source>
        <dbReference type="EMBL" id="RYC34050.1"/>
    </source>
</evidence>
<dbReference type="OrthoDB" id="8446614at2"/>
<name>A0A4Q2UBN0_9HYPH</name>
<sequence length="226" mass="22874">MRRVGARALALCCAGLALAGCAATDNLIPSAGRVGSAFGNLLAFNTTTPGPAPVANGAAERPLQCPTIEVLDGTASYRTYAGATQTNDAVRYQFSMGEVARECTHSGKEVLLKVGVEGRVLLGPAGSPGAFTVPVRIAVRHDGDGKAVATKLYQVPATIAAGEDATTFQIVSDPIAVPFVTADADEDYTILVGFDATGKAPPAAATGQKGARRGARTKPAAAAPHG</sequence>
<feature type="region of interest" description="Disordered" evidence="1">
    <location>
        <begin position="200"/>
        <end position="226"/>
    </location>
</feature>
<feature type="chain" id="PRO_5020573244" description="Lipoprotein" evidence="2">
    <location>
        <begin position="20"/>
        <end position="226"/>
    </location>
</feature>
<keyword evidence="2" id="KW-0732">Signal</keyword>
<feature type="signal peptide" evidence="2">
    <location>
        <begin position="1"/>
        <end position="19"/>
    </location>
</feature>
<evidence type="ECO:0000256" key="1">
    <source>
        <dbReference type="SAM" id="MobiDB-lite"/>
    </source>
</evidence>
<evidence type="ECO:0000313" key="4">
    <source>
        <dbReference type="Proteomes" id="UP000290759"/>
    </source>
</evidence>
<gene>
    <name evidence="3" type="ORF">D3273_02020</name>
</gene>
<comment type="caution">
    <text evidence="3">The sequence shown here is derived from an EMBL/GenBank/DDBJ whole genome shotgun (WGS) entry which is preliminary data.</text>
</comment>